<evidence type="ECO:0000259" key="5">
    <source>
        <dbReference type="PROSITE" id="PS50943"/>
    </source>
</evidence>
<evidence type="ECO:0000259" key="4">
    <source>
        <dbReference type="PROSITE" id="PS50932"/>
    </source>
</evidence>
<name>A0A315ZY45_9FIRM</name>
<dbReference type="Pfam" id="PF13416">
    <property type="entry name" value="SBP_bac_8"/>
    <property type="match status" value="1"/>
</dbReference>
<evidence type="ECO:0000313" key="6">
    <source>
        <dbReference type="EMBL" id="SUQ14004.1"/>
    </source>
</evidence>
<reference evidence="7" key="1">
    <citation type="submission" date="2017-07" db="EMBL/GenBank/DDBJ databases">
        <authorList>
            <person name="Varghese N."/>
            <person name="Submissions S."/>
        </authorList>
    </citation>
    <scope>NUCLEOTIDE SEQUENCE [LARGE SCALE GENOMIC DNA]</scope>
    <source>
        <strain evidence="7">NLAE-zl-C134</strain>
    </source>
</reference>
<keyword evidence="3" id="KW-0804">Transcription</keyword>
<sequence length="739" mass="84187">MVTIKEVAKLAGVSHGTVSNVINGATNVSVNKIQRVKAAMEELGYKPNSMARNLKMEHTKEISMIMPNSRNKEYMEIFEYLNRCATQAGYFVNLRVTNEVPTEERRLLNEALMRNVEGVVLITCQPENETFFDQIIQNGLKIVFVHHEASGGKYNFAGFDTKNVIYERITELVNEGISRIAVITGPKEYTFEADILNNFFVALCELGIPVEPSYVESSNFEVGGVFRSAMRILHLDKAPEAILLSNVGMYSSVKKAMDLICADGEKKPKIIVLQPYDWTSYIEGSSITLPFYRLADAAFSMVMNLIENSETVVRRQIIKVESDKFKHTHEIKGKKDGTLRILLNESPSSNAVKLLLPDFEKKTGIHVIIETKPYVELFDEIWKNRKTDAYDIYSIDLPWLRDLVGLGILRNLNNLYEDSREYFACYTEDVLAKSAKVDDSYYGVPYSLTVQLLFYRKDLFAKLENQRLYYEWYKENLKVPSTWEEFNKVAKLFTRKYNPISDTEYGVTLGGKKHSGAVNEYLARMFEFGGNVFKDKKVAIAQKEAVNALKNYLESYNYANPKAKDWWWDEQVKEYCAGNAAMMVMYTEHVSPLEDRKFSKVVGKTNAAVLPGKYSVLGGWSLGINGLSKNAEEAYEFVKWLSSYELLGPNAVLGRVLPGNREDYKAMIMNVYSWYDTAWEGYAHTKPRAVPRIGGKMPMTEVQMEEIVGNAVHDVVIGECTVNQALERAKFELNEFLDK</sequence>
<feature type="domain" description="HTH cro/C1-type" evidence="5">
    <location>
        <begin position="3"/>
        <end position="46"/>
    </location>
</feature>
<dbReference type="Gene3D" id="3.40.190.10">
    <property type="entry name" value="Periplasmic binding protein-like II"/>
    <property type="match status" value="2"/>
</dbReference>
<feature type="domain" description="HTH lacI-type" evidence="4">
    <location>
        <begin position="2"/>
        <end position="56"/>
    </location>
</feature>
<dbReference type="CDD" id="cd06267">
    <property type="entry name" value="PBP1_LacI_sugar_binding-like"/>
    <property type="match status" value="1"/>
</dbReference>
<dbReference type="CDD" id="cd13585">
    <property type="entry name" value="PBP2_TMBP_like"/>
    <property type="match status" value="1"/>
</dbReference>
<dbReference type="EMBL" id="UHJJ01000004">
    <property type="protein sequence ID" value="SUQ14004.1"/>
    <property type="molecule type" value="Genomic_DNA"/>
</dbReference>
<dbReference type="PROSITE" id="PS50932">
    <property type="entry name" value="HTH_LACI_2"/>
    <property type="match status" value="1"/>
</dbReference>
<accession>A0A315ZY45</accession>
<dbReference type="PROSITE" id="PS50943">
    <property type="entry name" value="HTH_CROC1"/>
    <property type="match status" value="1"/>
</dbReference>
<dbReference type="GO" id="GO:0000976">
    <property type="term" value="F:transcription cis-regulatory region binding"/>
    <property type="evidence" value="ECO:0007669"/>
    <property type="project" value="TreeGrafter"/>
</dbReference>
<evidence type="ECO:0000313" key="7">
    <source>
        <dbReference type="Proteomes" id="UP000254051"/>
    </source>
</evidence>
<keyword evidence="7" id="KW-1185">Reference proteome</keyword>
<dbReference type="SUPFAM" id="SSF53822">
    <property type="entry name" value="Periplasmic binding protein-like I"/>
    <property type="match status" value="1"/>
</dbReference>
<dbReference type="InterPro" id="IPR028082">
    <property type="entry name" value="Peripla_BP_I"/>
</dbReference>
<evidence type="ECO:0000256" key="1">
    <source>
        <dbReference type="ARBA" id="ARBA00023015"/>
    </source>
</evidence>
<evidence type="ECO:0000256" key="3">
    <source>
        <dbReference type="ARBA" id="ARBA00023163"/>
    </source>
</evidence>
<dbReference type="Gene3D" id="3.40.50.2300">
    <property type="match status" value="2"/>
</dbReference>
<dbReference type="GO" id="GO:0003700">
    <property type="term" value="F:DNA-binding transcription factor activity"/>
    <property type="evidence" value="ECO:0007669"/>
    <property type="project" value="TreeGrafter"/>
</dbReference>
<dbReference type="Pfam" id="PF00356">
    <property type="entry name" value="LacI"/>
    <property type="match status" value="1"/>
</dbReference>
<proteinExistence type="predicted"/>
<gene>
    <name evidence="6" type="ORF">SAMN05216529_104321</name>
</gene>
<dbReference type="InterPro" id="IPR000843">
    <property type="entry name" value="HTH_LacI"/>
</dbReference>
<dbReference type="InterPro" id="IPR001387">
    <property type="entry name" value="Cro/C1-type_HTH"/>
</dbReference>
<dbReference type="CDD" id="cd01392">
    <property type="entry name" value="HTH_LacI"/>
    <property type="match status" value="1"/>
</dbReference>
<evidence type="ECO:0000256" key="2">
    <source>
        <dbReference type="ARBA" id="ARBA00023125"/>
    </source>
</evidence>
<dbReference type="SUPFAM" id="SSF53850">
    <property type="entry name" value="Periplasmic binding protein-like II"/>
    <property type="match status" value="1"/>
</dbReference>
<keyword evidence="1" id="KW-0805">Transcription regulation</keyword>
<dbReference type="Proteomes" id="UP000254051">
    <property type="component" value="Unassembled WGS sequence"/>
</dbReference>
<dbReference type="InterPro" id="IPR010982">
    <property type="entry name" value="Lambda_DNA-bd_dom_sf"/>
</dbReference>
<protein>
    <submittedName>
        <fullName evidence="6">DNA-binding transcriptional regulator, LacI/PurR family</fullName>
    </submittedName>
</protein>
<dbReference type="PANTHER" id="PTHR30146">
    <property type="entry name" value="LACI-RELATED TRANSCRIPTIONAL REPRESSOR"/>
    <property type="match status" value="1"/>
</dbReference>
<organism evidence="6 7">
    <name type="scientific">Faecalicatena contorta</name>
    <dbReference type="NCBI Taxonomy" id="39482"/>
    <lineage>
        <taxon>Bacteria</taxon>
        <taxon>Bacillati</taxon>
        <taxon>Bacillota</taxon>
        <taxon>Clostridia</taxon>
        <taxon>Lachnospirales</taxon>
        <taxon>Lachnospiraceae</taxon>
        <taxon>Faecalicatena</taxon>
    </lineage>
</organism>
<dbReference type="SMART" id="SM00354">
    <property type="entry name" value="HTH_LACI"/>
    <property type="match status" value="1"/>
</dbReference>
<dbReference type="SUPFAM" id="SSF47413">
    <property type="entry name" value="lambda repressor-like DNA-binding domains"/>
    <property type="match status" value="1"/>
</dbReference>
<dbReference type="InterPro" id="IPR006059">
    <property type="entry name" value="SBP"/>
</dbReference>
<keyword evidence="2 6" id="KW-0238">DNA-binding</keyword>
<dbReference type="PANTHER" id="PTHR30146:SF109">
    <property type="entry name" value="HTH-TYPE TRANSCRIPTIONAL REGULATOR GALS"/>
    <property type="match status" value="1"/>
</dbReference>
<dbReference type="AlphaFoldDB" id="A0A315ZY45"/>
<dbReference type="RefSeq" id="WP_181392793.1">
    <property type="nucleotide sequence ID" value="NZ_QGDS01000004.1"/>
</dbReference>
<dbReference type="Gene3D" id="1.10.260.40">
    <property type="entry name" value="lambda repressor-like DNA-binding domains"/>
    <property type="match status" value="1"/>
</dbReference>
<dbReference type="PROSITE" id="PS00356">
    <property type="entry name" value="HTH_LACI_1"/>
    <property type="match status" value="1"/>
</dbReference>